<organism evidence="3 4">
    <name type="scientific">Candidatus Scybalomonas excrementavium</name>
    <dbReference type="NCBI Taxonomy" id="2840943"/>
    <lineage>
        <taxon>Bacteria</taxon>
        <taxon>Bacillati</taxon>
        <taxon>Bacillota</taxon>
        <taxon>Clostridia</taxon>
        <taxon>Lachnospirales</taxon>
        <taxon>Lachnospiraceae</taxon>
        <taxon>Lachnospiraceae incertae sedis</taxon>
        <taxon>Candidatus Scybalomonas</taxon>
    </lineage>
</organism>
<protein>
    <submittedName>
        <fullName evidence="3">DUF4397 domain-containing protein</fullName>
    </submittedName>
</protein>
<comment type="caution">
    <text evidence="3">The sequence shown here is derived from an EMBL/GenBank/DDBJ whole genome shotgun (WGS) entry which is preliminary data.</text>
</comment>
<evidence type="ECO:0000259" key="2">
    <source>
        <dbReference type="Pfam" id="PF14344"/>
    </source>
</evidence>
<dbReference type="EMBL" id="JADIML010000213">
    <property type="protein sequence ID" value="MBO8463799.1"/>
    <property type="molecule type" value="Genomic_DNA"/>
</dbReference>
<name>A0A9D9I0J8_9FIRM</name>
<sequence>MDDYRVGERVTNDDMLSQPATPGIGPEGLPTPSLPNQSPQTPEIPRPPIQGMPPLPEQSQPPNVGNGRARVRVLNGAANYGELTVTVGGETVASDLPFGTSTQYKNVKEGFQVVTVLATSYPRRIIYQEVIPFVATISVTLALVNTVNGVGIQTVIDLPCMSSTRRLACLRMINLSYNSGPLDLVLEDGRVVFSDVRFKEVTNYKRANEGKYNFKVINSPNRPMPIVSDISLINDLTYQIGGRWDALLEFSIDMKANTMYTIYILGNDGYLPALQPYILEN</sequence>
<dbReference type="InterPro" id="IPR025510">
    <property type="entry name" value="DUF4397"/>
</dbReference>
<dbReference type="Proteomes" id="UP000823618">
    <property type="component" value="Unassembled WGS sequence"/>
</dbReference>
<gene>
    <name evidence="3" type="ORF">IAC13_07705</name>
</gene>
<dbReference type="AlphaFoldDB" id="A0A9D9I0J8"/>
<proteinExistence type="predicted"/>
<evidence type="ECO:0000313" key="4">
    <source>
        <dbReference type="Proteomes" id="UP000823618"/>
    </source>
</evidence>
<feature type="domain" description="DUF4397" evidence="2">
    <location>
        <begin position="69"/>
        <end position="184"/>
    </location>
</feature>
<reference evidence="3" key="2">
    <citation type="journal article" date="2021" name="PeerJ">
        <title>Extensive microbial diversity within the chicken gut microbiome revealed by metagenomics and culture.</title>
        <authorList>
            <person name="Gilroy R."/>
            <person name="Ravi A."/>
            <person name="Getino M."/>
            <person name="Pursley I."/>
            <person name="Horton D.L."/>
            <person name="Alikhan N.F."/>
            <person name="Baker D."/>
            <person name="Gharbi K."/>
            <person name="Hall N."/>
            <person name="Watson M."/>
            <person name="Adriaenssens E.M."/>
            <person name="Foster-Nyarko E."/>
            <person name="Jarju S."/>
            <person name="Secka A."/>
            <person name="Antonio M."/>
            <person name="Oren A."/>
            <person name="Chaudhuri R.R."/>
            <person name="La Ragione R."/>
            <person name="Hildebrand F."/>
            <person name="Pallen M.J."/>
        </authorList>
    </citation>
    <scope>NUCLEOTIDE SEQUENCE</scope>
    <source>
        <strain evidence="3">E3-2379</strain>
    </source>
</reference>
<evidence type="ECO:0000313" key="3">
    <source>
        <dbReference type="EMBL" id="MBO8463799.1"/>
    </source>
</evidence>
<reference evidence="3" key="1">
    <citation type="submission" date="2020-10" db="EMBL/GenBank/DDBJ databases">
        <authorList>
            <person name="Gilroy R."/>
        </authorList>
    </citation>
    <scope>NUCLEOTIDE SEQUENCE</scope>
    <source>
        <strain evidence="3">E3-2379</strain>
    </source>
</reference>
<evidence type="ECO:0000256" key="1">
    <source>
        <dbReference type="SAM" id="MobiDB-lite"/>
    </source>
</evidence>
<accession>A0A9D9I0J8</accession>
<feature type="region of interest" description="Disordered" evidence="1">
    <location>
        <begin position="1"/>
        <end position="67"/>
    </location>
</feature>
<dbReference type="Pfam" id="PF14344">
    <property type="entry name" value="DUF4397"/>
    <property type="match status" value="1"/>
</dbReference>
<feature type="compositionally biased region" description="Basic and acidic residues" evidence="1">
    <location>
        <begin position="1"/>
        <end position="12"/>
    </location>
</feature>
<feature type="compositionally biased region" description="Pro residues" evidence="1">
    <location>
        <begin position="42"/>
        <end position="56"/>
    </location>
</feature>